<keyword evidence="2" id="KW-0436">Ligase</keyword>
<dbReference type="InterPro" id="IPR050237">
    <property type="entry name" value="ATP-dep_AMP-bd_enzyme"/>
</dbReference>
<dbReference type="SUPFAM" id="SSF56801">
    <property type="entry name" value="Acetyl-CoA synthetase-like"/>
    <property type="match status" value="1"/>
</dbReference>
<dbReference type="Proteomes" id="UP001232445">
    <property type="component" value="Unassembled WGS sequence"/>
</dbReference>
<dbReference type="GO" id="GO:0016874">
    <property type="term" value="F:ligase activity"/>
    <property type="evidence" value="ECO:0007669"/>
    <property type="project" value="UniProtKB-KW"/>
</dbReference>
<accession>A0ABU0CU39</accession>
<evidence type="ECO:0000313" key="2">
    <source>
        <dbReference type="EMBL" id="MDQ0339937.1"/>
    </source>
</evidence>
<evidence type="ECO:0000259" key="1">
    <source>
        <dbReference type="Pfam" id="PF00501"/>
    </source>
</evidence>
<feature type="domain" description="AMP-dependent synthetase/ligase" evidence="1">
    <location>
        <begin position="12"/>
        <end position="73"/>
    </location>
</feature>
<organism evidence="2 3">
    <name type="scientific">Caldalkalibacillus uzonensis</name>
    <dbReference type="NCBI Taxonomy" id="353224"/>
    <lineage>
        <taxon>Bacteria</taxon>
        <taxon>Bacillati</taxon>
        <taxon>Bacillota</taxon>
        <taxon>Bacilli</taxon>
        <taxon>Bacillales</taxon>
        <taxon>Bacillaceae</taxon>
        <taxon>Caldalkalibacillus</taxon>
    </lineage>
</organism>
<protein>
    <submittedName>
        <fullName evidence="2">Acyl-CoA synthetase (AMP-forming)/AMP-acid ligase II</fullName>
    </submittedName>
</protein>
<reference evidence="2 3" key="1">
    <citation type="submission" date="2023-07" db="EMBL/GenBank/DDBJ databases">
        <title>Genomic Encyclopedia of Type Strains, Phase IV (KMG-IV): sequencing the most valuable type-strain genomes for metagenomic binning, comparative biology and taxonomic classification.</title>
        <authorList>
            <person name="Goeker M."/>
        </authorList>
    </citation>
    <scope>NUCLEOTIDE SEQUENCE [LARGE SCALE GENOMIC DNA]</scope>
    <source>
        <strain evidence="2 3">DSM 17740</strain>
    </source>
</reference>
<dbReference type="Gene3D" id="3.40.50.980">
    <property type="match status" value="1"/>
</dbReference>
<dbReference type="EMBL" id="JAUSUQ010000010">
    <property type="protein sequence ID" value="MDQ0339937.1"/>
    <property type="molecule type" value="Genomic_DNA"/>
</dbReference>
<dbReference type="PANTHER" id="PTHR43767:SF1">
    <property type="entry name" value="NONRIBOSOMAL PEPTIDE SYNTHASE PES1 (EUROFUNG)-RELATED"/>
    <property type="match status" value="1"/>
</dbReference>
<proteinExistence type="predicted"/>
<sequence length="76" mass="9026">MNMTIAAMFLKSFRHFRDRECVVEGEKRLTYGEIERRVHRLATVFQSRGLQKENRVAILSANRQECIELEVAVRMR</sequence>
<dbReference type="Pfam" id="PF00501">
    <property type="entry name" value="AMP-binding"/>
    <property type="match status" value="1"/>
</dbReference>
<evidence type="ECO:0000313" key="3">
    <source>
        <dbReference type="Proteomes" id="UP001232445"/>
    </source>
</evidence>
<dbReference type="RefSeq" id="WP_307340691.1">
    <property type="nucleotide sequence ID" value="NZ_JAUSUQ010000010.1"/>
</dbReference>
<name>A0ABU0CU39_9BACI</name>
<comment type="caution">
    <text evidence="2">The sequence shown here is derived from an EMBL/GenBank/DDBJ whole genome shotgun (WGS) entry which is preliminary data.</text>
</comment>
<gene>
    <name evidence="2" type="ORF">J2S00_002732</name>
</gene>
<dbReference type="InterPro" id="IPR000873">
    <property type="entry name" value="AMP-dep_synth/lig_dom"/>
</dbReference>
<keyword evidence="3" id="KW-1185">Reference proteome</keyword>
<dbReference type="PANTHER" id="PTHR43767">
    <property type="entry name" value="LONG-CHAIN-FATTY-ACID--COA LIGASE"/>
    <property type="match status" value="1"/>
</dbReference>